<name>A0A0B7C3Q7_9EUPU</name>
<dbReference type="EMBL" id="HACG01053228">
    <property type="protein sequence ID" value="CEL00099.1"/>
    <property type="molecule type" value="Transcribed_RNA"/>
</dbReference>
<reference evidence="1" key="1">
    <citation type="submission" date="2014-12" db="EMBL/GenBank/DDBJ databases">
        <title>Insight into the proteome of Arion vulgaris.</title>
        <authorList>
            <person name="Aradska J."/>
            <person name="Bulat T."/>
            <person name="Smidak R."/>
            <person name="Sarate P."/>
            <person name="Gangsoo J."/>
            <person name="Sialana F."/>
            <person name="Bilban M."/>
            <person name="Lubec G."/>
        </authorList>
    </citation>
    <scope>NUCLEOTIDE SEQUENCE</scope>
    <source>
        <tissue evidence="1">Skin</tissue>
    </source>
</reference>
<accession>A0A0B7C3Q7</accession>
<proteinExistence type="predicted"/>
<protein>
    <submittedName>
        <fullName evidence="1">Uncharacterized protein</fullName>
    </submittedName>
</protein>
<evidence type="ECO:0000313" key="1">
    <source>
        <dbReference type="EMBL" id="CEL00099.1"/>
    </source>
</evidence>
<sequence>TSGKVAACLEDIKVQLHESDKSVVKSIAPNPVTVDTDGFTDMKTLMGGKVEKIETGIQSLHSPERKKTVE</sequence>
<organism evidence="1">
    <name type="scientific">Arion vulgaris</name>
    <dbReference type="NCBI Taxonomy" id="1028688"/>
    <lineage>
        <taxon>Eukaryota</taxon>
        <taxon>Metazoa</taxon>
        <taxon>Spiralia</taxon>
        <taxon>Lophotrochozoa</taxon>
        <taxon>Mollusca</taxon>
        <taxon>Gastropoda</taxon>
        <taxon>Heterobranchia</taxon>
        <taxon>Euthyneura</taxon>
        <taxon>Panpulmonata</taxon>
        <taxon>Eupulmonata</taxon>
        <taxon>Stylommatophora</taxon>
        <taxon>Helicina</taxon>
        <taxon>Arionoidea</taxon>
        <taxon>Arionidae</taxon>
        <taxon>Arion</taxon>
    </lineage>
</organism>
<feature type="non-terminal residue" evidence="1">
    <location>
        <position position="1"/>
    </location>
</feature>
<dbReference type="AlphaFoldDB" id="A0A0B7C3Q7"/>
<gene>
    <name evidence="1" type="primary">ORF222849</name>
</gene>